<dbReference type="PANTHER" id="PTHR13479:SF40">
    <property type="entry name" value="SMALL RIBOSOMAL SUBUNIT PROTEIN BS18M"/>
    <property type="match status" value="1"/>
</dbReference>
<evidence type="ECO:0000256" key="3">
    <source>
        <dbReference type="ARBA" id="ARBA00023274"/>
    </source>
</evidence>
<evidence type="ECO:0000313" key="6">
    <source>
        <dbReference type="Proteomes" id="UP000020467"/>
    </source>
</evidence>
<dbReference type="HOGENOM" id="CLU_082177_0_0_1"/>
<accession>A0A010RKQ3</accession>
<evidence type="ECO:0000256" key="4">
    <source>
        <dbReference type="ARBA" id="ARBA00035264"/>
    </source>
</evidence>
<evidence type="ECO:0000313" key="5">
    <source>
        <dbReference type="EMBL" id="EXF81011.1"/>
    </source>
</evidence>
<keyword evidence="2 5" id="KW-0689">Ribosomal protein</keyword>
<dbReference type="InterPro" id="IPR036870">
    <property type="entry name" value="Ribosomal_bS18_sf"/>
</dbReference>
<dbReference type="Proteomes" id="UP000020467">
    <property type="component" value="Unassembled WGS sequence"/>
</dbReference>
<comment type="similarity">
    <text evidence="1">Belongs to the bacterial ribosomal protein bS18 family.</text>
</comment>
<reference evidence="5 6" key="1">
    <citation type="submission" date="2014-02" db="EMBL/GenBank/DDBJ databases">
        <title>The genome sequence of Colletotrichum fioriniae PJ7.</title>
        <authorList>
            <person name="Baroncelli R."/>
            <person name="Thon M.R."/>
        </authorList>
    </citation>
    <scope>NUCLEOTIDE SEQUENCE [LARGE SCALE GENOMIC DNA]</scope>
    <source>
        <strain evidence="5 6">PJ7</strain>
    </source>
</reference>
<gene>
    <name evidence="5" type="ORF">CFIO01_08916</name>
</gene>
<dbReference type="GO" id="GO:0003735">
    <property type="term" value="F:structural constituent of ribosome"/>
    <property type="evidence" value="ECO:0007669"/>
    <property type="project" value="InterPro"/>
</dbReference>
<dbReference type="OrthoDB" id="21463at2759"/>
<dbReference type="Pfam" id="PF01084">
    <property type="entry name" value="Ribosomal_S18"/>
    <property type="match status" value="1"/>
</dbReference>
<dbReference type="SUPFAM" id="SSF46911">
    <property type="entry name" value="Ribosomal protein S18"/>
    <property type="match status" value="1"/>
</dbReference>
<dbReference type="STRING" id="1445577.A0A010RKQ3"/>
<organism evidence="5 6">
    <name type="scientific">Colletotrichum fioriniae PJ7</name>
    <dbReference type="NCBI Taxonomy" id="1445577"/>
    <lineage>
        <taxon>Eukaryota</taxon>
        <taxon>Fungi</taxon>
        <taxon>Dikarya</taxon>
        <taxon>Ascomycota</taxon>
        <taxon>Pezizomycotina</taxon>
        <taxon>Sordariomycetes</taxon>
        <taxon>Hypocreomycetidae</taxon>
        <taxon>Glomerellales</taxon>
        <taxon>Glomerellaceae</taxon>
        <taxon>Colletotrichum</taxon>
        <taxon>Colletotrichum acutatum species complex</taxon>
    </lineage>
</organism>
<evidence type="ECO:0000256" key="2">
    <source>
        <dbReference type="ARBA" id="ARBA00022980"/>
    </source>
</evidence>
<dbReference type="PANTHER" id="PTHR13479">
    <property type="entry name" value="30S RIBOSOMAL PROTEIN S18"/>
    <property type="match status" value="1"/>
</dbReference>
<keyword evidence="3" id="KW-0687">Ribonucleoprotein</keyword>
<sequence length="208" mass="23759">MPPRLPLISAIKAPSALMARIARPFSSTPAVAQSSSSDPIKNLLNLDEKPKVHSADRIRGLINNGSKARLEGAAARKRTMLESLREKKVSDDYVKQMPRRWRTGEVYAPHDLSPLEMEKWRRQKTVTVDVVDLLGINPLDHYRNFSMISEYMTNFGQIRHNKETGLKPTNQRKMAKAIRRAIGMGIHPSVHHHPELLKKRFRLNASWK</sequence>
<dbReference type="eggNOG" id="KOG3162">
    <property type="taxonomic scope" value="Eukaryota"/>
</dbReference>
<dbReference type="GO" id="GO:0070181">
    <property type="term" value="F:small ribosomal subunit rRNA binding"/>
    <property type="evidence" value="ECO:0007669"/>
    <property type="project" value="TreeGrafter"/>
</dbReference>
<keyword evidence="6" id="KW-1185">Reference proteome</keyword>
<dbReference type="GO" id="GO:0005763">
    <property type="term" value="C:mitochondrial small ribosomal subunit"/>
    <property type="evidence" value="ECO:0007669"/>
    <property type="project" value="TreeGrafter"/>
</dbReference>
<dbReference type="KEGG" id="cfj:CFIO01_08916"/>
<evidence type="ECO:0000256" key="1">
    <source>
        <dbReference type="ARBA" id="ARBA00005589"/>
    </source>
</evidence>
<dbReference type="EMBL" id="JARH01000409">
    <property type="protein sequence ID" value="EXF81011.1"/>
    <property type="molecule type" value="Genomic_DNA"/>
</dbReference>
<comment type="caution">
    <text evidence="5">The sequence shown here is derived from an EMBL/GenBank/DDBJ whole genome shotgun (WGS) entry which is preliminary data.</text>
</comment>
<name>A0A010RKQ3_9PEZI</name>
<dbReference type="Gene3D" id="4.10.640.10">
    <property type="entry name" value="Ribosomal protein S18"/>
    <property type="match status" value="1"/>
</dbReference>
<dbReference type="GO" id="GO:0032543">
    <property type="term" value="P:mitochondrial translation"/>
    <property type="evidence" value="ECO:0007669"/>
    <property type="project" value="TreeGrafter"/>
</dbReference>
<dbReference type="FunFam" id="4.10.640.10:FF:000013">
    <property type="entry name" value="37S ribosomal protein S18"/>
    <property type="match status" value="1"/>
</dbReference>
<dbReference type="AlphaFoldDB" id="A0A010RKQ3"/>
<dbReference type="InterPro" id="IPR001648">
    <property type="entry name" value="Ribosomal_bS18"/>
</dbReference>
<protein>
    <recommendedName>
        <fullName evidence="4">Small ribosomal subunit protein bS18m</fullName>
    </recommendedName>
</protein>
<proteinExistence type="inferred from homology"/>